<dbReference type="EMBL" id="JAYXHS010000003">
    <property type="protein sequence ID" value="MEC5387532.1"/>
    <property type="molecule type" value="Genomic_DNA"/>
</dbReference>
<feature type="domain" description="ABC transmembrane type-1" evidence="8">
    <location>
        <begin position="89"/>
        <end position="269"/>
    </location>
</feature>
<keyword evidence="2 7" id="KW-0813">Transport</keyword>
<keyword evidence="5 7" id="KW-1133">Transmembrane helix</keyword>
<feature type="transmembrane region" description="Helical" evidence="7">
    <location>
        <begin position="93"/>
        <end position="118"/>
    </location>
</feature>
<name>A0ABU6K7M7_9RHOO</name>
<feature type="transmembrane region" description="Helical" evidence="7">
    <location>
        <begin position="157"/>
        <end position="175"/>
    </location>
</feature>
<sequence>MPSAELTTASLSLSANGGEAAQHDRRFLRRLASLASKVFDRTAVLLLLAAVWEVAPRVGLTDPVFLPPLSEVLAAGWQLTLKGQLTEHLGASLGRALVGFLLAIVIAIPLGLLIGWVPRVANFLNPLIEVLRNTAPLALLPVFILLLGIGEVSKISLVVYSAAWPLLINTIGAVRQVDPLFIKAARTMGATPLQLFHKVILPAALPSIFVGVRIASASAVLVLVAAEMVGAKAGLGFLIIYSQYNFQIDLMYFGILAITSIGLAFNYALLWLERRFTGWKISADAKG</sequence>
<dbReference type="Pfam" id="PF00528">
    <property type="entry name" value="BPD_transp_1"/>
    <property type="match status" value="1"/>
</dbReference>
<comment type="caution">
    <text evidence="9">The sequence shown here is derived from an EMBL/GenBank/DDBJ whole genome shotgun (WGS) entry which is preliminary data.</text>
</comment>
<feature type="transmembrane region" description="Helical" evidence="7">
    <location>
        <begin position="219"/>
        <end position="244"/>
    </location>
</feature>
<dbReference type="PANTHER" id="PTHR30151:SF0">
    <property type="entry name" value="ABC TRANSPORTER PERMEASE PROTEIN MJ0413-RELATED"/>
    <property type="match status" value="1"/>
</dbReference>
<dbReference type="CDD" id="cd06261">
    <property type="entry name" value="TM_PBP2"/>
    <property type="match status" value="1"/>
</dbReference>
<dbReference type="SUPFAM" id="SSF161098">
    <property type="entry name" value="MetI-like"/>
    <property type="match status" value="1"/>
</dbReference>
<dbReference type="InterPro" id="IPR035906">
    <property type="entry name" value="MetI-like_sf"/>
</dbReference>
<keyword evidence="4 7" id="KW-0812">Transmembrane</keyword>
<evidence type="ECO:0000256" key="2">
    <source>
        <dbReference type="ARBA" id="ARBA00022448"/>
    </source>
</evidence>
<dbReference type="Proteomes" id="UP001331561">
    <property type="component" value="Unassembled WGS sequence"/>
</dbReference>
<reference evidence="9 10" key="1">
    <citation type="submission" date="2024-01" db="EMBL/GenBank/DDBJ databases">
        <title>Uliginosibacterium soil sp. nov.</title>
        <authorList>
            <person name="Lv Y."/>
        </authorList>
    </citation>
    <scope>NUCLEOTIDE SEQUENCE [LARGE SCALE GENOMIC DNA]</scope>
    <source>
        <strain evidence="9 10">H3</strain>
    </source>
</reference>
<evidence type="ECO:0000313" key="10">
    <source>
        <dbReference type="Proteomes" id="UP001331561"/>
    </source>
</evidence>
<feature type="transmembrane region" description="Helical" evidence="7">
    <location>
        <begin position="195"/>
        <end position="212"/>
    </location>
</feature>
<comment type="similarity">
    <text evidence="7">Belongs to the binding-protein-dependent transport system permease family.</text>
</comment>
<keyword evidence="3" id="KW-1003">Cell membrane</keyword>
<evidence type="ECO:0000256" key="1">
    <source>
        <dbReference type="ARBA" id="ARBA00004651"/>
    </source>
</evidence>
<feature type="transmembrane region" description="Helical" evidence="7">
    <location>
        <begin position="250"/>
        <end position="272"/>
    </location>
</feature>
<evidence type="ECO:0000256" key="4">
    <source>
        <dbReference type="ARBA" id="ARBA00022692"/>
    </source>
</evidence>
<dbReference type="PROSITE" id="PS50928">
    <property type="entry name" value="ABC_TM1"/>
    <property type="match status" value="1"/>
</dbReference>
<protein>
    <submittedName>
        <fullName evidence="9">ABC transporter permease</fullName>
    </submittedName>
</protein>
<comment type="subcellular location">
    <subcellularLocation>
        <location evidence="1 7">Cell membrane</location>
        <topology evidence="1 7">Multi-pass membrane protein</topology>
    </subcellularLocation>
</comment>
<gene>
    <name evidence="9" type="ORF">VVD49_17505</name>
</gene>
<evidence type="ECO:0000256" key="3">
    <source>
        <dbReference type="ARBA" id="ARBA00022475"/>
    </source>
</evidence>
<dbReference type="PANTHER" id="PTHR30151">
    <property type="entry name" value="ALKANE SULFONATE ABC TRANSPORTER-RELATED, MEMBRANE SUBUNIT"/>
    <property type="match status" value="1"/>
</dbReference>
<feature type="transmembrane region" description="Helical" evidence="7">
    <location>
        <begin position="130"/>
        <end position="150"/>
    </location>
</feature>
<dbReference type="RefSeq" id="WP_327600501.1">
    <property type="nucleotide sequence ID" value="NZ_JAYXHS010000003.1"/>
</dbReference>
<keyword evidence="6 7" id="KW-0472">Membrane</keyword>
<evidence type="ECO:0000256" key="6">
    <source>
        <dbReference type="ARBA" id="ARBA00023136"/>
    </source>
</evidence>
<evidence type="ECO:0000259" key="8">
    <source>
        <dbReference type="PROSITE" id="PS50928"/>
    </source>
</evidence>
<keyword evidence="10" id="KW-1185">Reference proteome</keyword>
<dbReference type="Gene3D" id="1.10.3720.10">
    <property type="entry name" value="MetI-like"/>
    <property type="match status" value="1"/>
</dbReference>
<evidence type="ECO:0000256" key="5">
    <source>
        <dbReference type="ARBA" id="ARBA00022989"/>
    </source>
</evidence>
<evidence type="ECO:0000313" key="9">
    <source>
        <dbReference type="EMBL" id="MEC5387532.1"/>
    </source>
</evidence>
<dbReference type="InterPro" id="IPR000515">
    <property type="entry name" value="MetI-like"/>
</dbReference>
<evidence type="ECO:0000256" key="7">
    <source>
        <dbReference type="RuleBase" id="RU363032"/>
    </source>
</evidence>
<organism evidence="9 10">
    <name type="scientific">Uliginosibacterium silvisoli</name>
    <dbReference type="NCBI Taxonomy" id="3114758"/>
    <lineage>
        <taxon>Bacteria</taxon>
        <taxon>Pseudomonadati</taxon>
        <taxon>Pseudomonadota</taxon>
        <taxon>Betaproteobacteria</taxon>
        <taxon>Rhodocyclales</taxon>
        <taxon>Zoogloeaceae</taxon>
        <taxon>Uliginosibacterium</taxon>
    </lineage>
</organism>
<proteinExistence type="inferred from homology"/>
<accession>A0ABU6K7M7</accession>